<keyword evidence="6" id="KW-0732">Signal</keyword>
<gene>
    <name evidence="8" type="ORF">BMI79_11240</name>
</gene>
<dbReference type="GO" id="GO:0009254">
    <property type="term" value="P:peptidoglycan turnover"/>
    <property type="evidence" value="ECO:0007669"/>
    <property type="project" value="TreeGrafter"/>
</dbReference>
<dbReference type="SUPFAM" id="SSF47090">
    <property type="entry name" value="PGBD-like"/>
    <property type="match status" value="1"/>
</dbReference>
<dbReference type="GO" id="GO:0009253">
    <property type="term" value="P:peptidoglycan catabolic process"/>
    <property type="evidence" value="ECO:0007669"/>
    <property type="project" value="InterPro"/>
</dbReference>
<comment type="caution">
    <text evidence="8">The sequence shown here is derived from an EMBL/GenBank/DDBJ whole genome shotgun (WGS) entry which is preliminary data.</text>
</comment>
<evidence type="ECO:0000256" key="4">
    <source>
        <dbReference type="ARBA" id="ARBA00022801"/>
    </source>
</evidence>
<dbReference type="InterPro" id="IPR002502">
    <property type="entry name" value="Amidase_domain"/>
</dbReference>
<dbReference type="PROSITE" id="PS51257">
    <property type="entry name" value="PROKAR_LIPOPROTEIN"/>
    <property type="match status" value="1"/>
</dbReference>
<feature type="chain" id="PRO_5012300691" description="N-acetylmuramoyl-L-alanine amidase" evidence="6">
    <location>
        <begin position="23"/>
        <end position="282"/>
    </location>
</feature>
<dbReference type="GO" id="GO:0019867">
    <property type="term" value="C:outer membrane"/>
    <property type="evidence" value="ECO:0007669"/>
    <property type="project" value="TreeGrafter"/>
</dbReference>
<keyword evidence="9" id="KW-1185">Reference proteome</keyword>
<dbReference type="Gene3D" id="1.10.101.10">
    <property type="entry name" value="PGBD-like superfamily/PGBD"/>
    <property type="match status" value="1"/>
</dbReference>
<dbReference type="Proteomes" id="UP000216021">
    <property type="component" value="Unassembled WGS sequence"/>
</dbReference>
<feature type="signal peptide" evidence="6">
    <location>
        <begin position="1"/>
        <end position="22"/>
    </location>
</feature>
<dbReference type="GO" id="GO:0008745">
    <property type="term" value="F:N-acetylmuramoyl-L-alanine amidase activity"/>
    <property type="evidence" value="ECO:0007669"/>
    <property type="project" value="UniProtKB-EC"/>
</dbReference>
<evidence type="ECO:0000256" key="5">
    <source>
        <dbReference type="ARBA" id="ARBA00023316"/>
    </source>
</evidence>
<dbReference type="OrthoDB" id="9794842at2"/>
<keyword evidence="4" id="KW-0378">Hydrolase</keyword>
<dbReference type="Gene3D" id="3.40.80.10">
    <property type="entry name" value="Peptidoglycan recognition protein-like"/>
    <property type="match status" value="1"/>
</dbReference>
<dbReference type="PANTHER" id="PTHR30417:SF1">
    <property type="entry name" value="N-ACETYLMURAMOYL-L-ALANINE AMIDASE AMID"/>
    <property type="match status" value="1"/>
</dbReference>
<evidence type="ECO:0000256" key="2">
    <source>
        <dbReference type="ARBA" id="ARBA00007553"/>
    </source>
</evidence>
<comment type="catalytic activity">
    <reaction evidence="1">
        <text>Hydrolyzes the link between N-acetylmuramoyl residues and L-amino acid residues in certain cell-wall glycopeptides.</text>
        <dbReference type="EC" id="3.5.1.28"/>
    </reaction>
</comment>
<evidence type="ECO:0000256" key="1">
    <source>
        <dbReference type="ARBA" id="ARBA00001561"/>
    </source>
</evidence>
<dbReference type="InterPro" id="IPR051206">
    <property type="entry name" value="NAMLAA_amidase_2"/>
</dbReference>
<accession>A0A1S8CKX0</accession>
<keyword evidence="5" id="KW-0961">Cell wall biogenesis/degradation</keyword>
<evidence type="ECO:0000313" key="9">
    <source>
        <dbReference type="Proteomes" id="UP000216021"/>
    </source>
</evidence>
<dbReference type="Pfam" id="PF01510">
    <property type="entry name" value="Amidase_2"/>
    <property type="match status" value="1"/>
</dbReference>
<evidence type="ECO:0000256" key="3">
    <source>
        <dbReference type="ARBA" id="ARBA00011901"/>
    </source>
</evidence>
<organism evidence="8 9">
    <name type="scientific">Serratia oryzae</name>
    <dbReference type="NCBI Taxonomy" id="2034155"/>
    <lineage>
        <taxon>Bacteria</taxon>
        <taxon>Pseudomonadati</taxon>
        <taxon>Pseudomonadota</taxon>
        <taxon>Gammaproteobacteria</taxon>
        <taxon>Enterobacterales</taxon>
        <taxon>Yersiniaceae</taxon>
        <taxon>Serratia</taxon>
    </lineage>
</organism>
<evidence type="ECO:0000259" key="7">
    <source>
        <dbReference type="SMART" id="SM00644"/>
    </source>
</evidence>
<sequence length="282" mass="31860">MNIRLGIVAIMLALLVGCQSSGGDTWVDHGSYQLETRHQALGADQRIRFLVMHYTAENFHSSLKTLTDEHVSAHYLLPDNPSLRDGKPVAFQLVPEEMRAWHAGASYWRGRSNLNDTSIGIEIVNPGFSHMLLGTHWQPYTREQIDLLIRLSRDIVQRYGLQPTDVVGHSDIAPQRKQDPGPLFPWQQLAQAGIGAWPDRPVVERYLAGRDKQMPVPMATLLEKLARYGYGIDPQWDAKQQRNVLAAFQMHFRPSDYRGEPDAESEAIIDALLAKYGAVRRS</sequence>
<evidence type="ECO:0000313" key="8">
    <source>
        <dbReference type="EMBL" id="OMQ22999.1"/>
    </source>
</evidence>
<dbReference type="SUPFAM" id="SSF55846">
    <property type="entry name" value="N-acetylmuramoyl-L-alanine amidase-like"/>
    <property type="match status" value="1"/>
</dbReference>
<dbReference type="CDD" id="cd06583">
    <property type="entry name" value="PGRP"/>
    <property type="match status" value="1"/>
</dbReference>
<feature type="domain" description="N-acetylmuramoyl-L-alanine amidase" evidence="7">
    <location>
        <begin position="35"/>
        <end position="181"/>
    </location>
</feature>
<proteinExistence type="inferred from homology"/>
<name>A0A1S8CKX0_9GAMM</name>
<dbReference type="InterPro" id="IPR036365">
    <property type="entry name" value="PGBD-like_sf"/>
</dbReference>
<dbReference type="STRING" id="2034155.BMI79_11240"/>
<dbReference type="GO" id="GO:0071555">
    <property type="term" value="P:cell wall organization"/>
    <property type="evidence" value="ECO:0007669"/>
    <property type="project" value="UniProtKB-KW"/>
</dbReference>
<dbReference type="RefSeq" id="WP_076942288.1">
    <property type="nucleotide sequence ID" value="NZ_MOXD01000005.1"/>
</dbReference>
<dbReference type="AlphaFoldDB" id="A0A1S8CKX0"/>
<dbReference type="PANTHER" id="PTHR30417">
    <property type="entry name" value="N-ACETYLMURAMOYL-L-ALANINE AMIDASE AMID"/>
    <property type="match status" value="1"/>
</dbReference>
<dbReference type="FunFam" id="3.40.80.10:FF:000003">
    <property type="entry name" value="N-acetylmuramoyl-L-alanine amidase"/>
    <property type="match status" value="1"/>
</dbReference>
<dbReference type="EMBL" id="MOXD01000005">
    <property type="protein sequence ID" value="OMQ22999.1"/>
    <property type="molecule type" value="Genomic_DNA"/>
</dbReference>
<evidence type="ECO:0000256" key="6">
    <source>
        <dbReference type="SAM" id="SignalP"/>
    </source>
</evidence>
<dbReference type="InterPro" id="IPR036366">
    <property type="entry name" value="PGBDSf"/>
</dbReference>
<reference evidence="8 9" key="1">
    <citation type="submission" date="2016-11" db="EMBL/GenBank/DDBJ databases">
        <title>Rahnella oryzae sp. nov., isolated from rice root.</title>
        <authorList>
            <person name="Zhang X.-X."/>
            <person name="Zhang J."/>
        </authorList>
    </citation>
    <scope>NUCLEOTIDE SEQUENCE [LARGE SCALE GENOMIC DNA]</scope>
    <source>
        <strain evidence="8 9">J11-6</strain>
    </source>
</reference>
<dbReference type="InterPro" id="IPR036505">
    <property type="entry name" value="Amidase/PGRP_sf"/>
</dbReference>
<dbReference type="SMART" id="SM00644">
    <property type="entry name" value="Ami_2"/>
    <property type="match status" value="1"/>
</dbReference>
<protein>
    <recommendedName>
        <fullName evidence="3">N-acetylmuramoyl-L-alanine amidase</fullName>
        <ecNumber evidence="3">3.5.1.28</ecNumber>
    </recommendedName>
</protein>
<comment type="similarity">
    <text evidence="2">Belongs to the N-acetylmuramoyl-L-alanine amidase 2 family.</text>
</comment>
<dbReference type="EC" id="3.5.1.28" evidence="3"/>